<protein>
    <submittedName>
        <fullName evidence="2">Uncharacterized protein</fullName>
    </submittedName>
</protein>
<evidence type="ECO:0000313" key="3">
    <source>
        <dbReference type="Proteomes" id="UP000758168"/>
    </source>
</evidence>
<dbReference type="Pfam" id="PF19690">
    <property type="entry name" value="DUF6191"/>
    <property type="match status" value="1"/>
</dbReference>
<gene>
    <name evidence="2" type="ORF">JOF54_002523</name>
</gene>
<sequence length="85" mass="8756">MSFGEIFNPGLRYLREEKERQKMLVSKPTHGGGSPLGIDLEAGVAKITVRRPAPEPVDAAAADPADASPAAGSGTAPETAEDPAD</sequence>
<dbReference type="RefSeq" id="WP_210056303.1">
    <property type="nucleotide sequence ID" value="NZ_BAAAMH010000003.1"/>
</dbReference>
<comment type="caution">
    <text evidence="2">The sequence shown here is derived from an EMBL/GenBank/DDBJ whole genome shotgun (WGS) entry which is preliminary data.</text>
</comment>
<evidence type="ECO:0000313" key="2">
    <source>
        <dbReference type="EMBL" id="MBP2417601.1"/>
    </source>
</evidence>
<dbReference type="EMBL" id="JAGIOB010000001">
    <property type="protein sequence ID" value="MBP2417601.1"/>
    <property type="molecule type" value="Genomic_DNA"/>
</dbReference>
<feature type="region of interest" description="Disordered" evidence="1">
    <location>
        <begin position="50"/>
        <end position="85"/>
    </location>
</feature>
<feature type="compositionally biased region" description="Low complexity" evidence="1">
    <location>
        <begin position="56"/>
        <end position="78"/>
    </location>
</feature>
<dbReference type="InterPro" id="IPR045684">
    <property type="entry name" value="DUF6191"/>
</dbReference>
<keyword evidence="3" id="KW-1185">Reference proteome</keyword>
<evidence type="ECO:0000256" key="1">
    <source>
        <dbReference type="SAM" id="MobiDB-lite"/>
    </source>
</evidence>
<organism evidence="2 3">
    <name type="scientific">Microlunatus capsulatus</name>
    <dbReference type="NCBI Taxonomy" id="99117"/>
    <lineage>
        <taxon>Bacteria</taxon>
        <taxon>Bacillati</taxon>
        <taxon>Actinomycetota</taxon>
        <taxon>Actinomycetes</taxon>
        <taxon>Propionibacteriales</taxon>
        <taxon>Propionibacteriaceae</taxon>
        <taxon>Microlunatus</taxon>
    </lineage>
</organism>
<accession>A0ABS4Z970</accession>
<name>A0ABS4Z970_9ACTN</name>
<dbReference type="Proteomes" id="UP000758168">
    <property type="component" value="Unassembled WGS sequence"/>
</dbReference>
<proteinExistence type="predicted"/>
<reference evidence="2 3" key="1">
    <citation type="submission" date="2021-03" db="EMBL/GenBank/DDBJ databases">
        <title>Sequencing the genomes of 1000 actinobacteria strains.</title>
        <authorList>
            <person name="Klenk H.-P."/>
        </authorList>
    </citation>
    <scope>NUCLEOTIDE SEQUENCE [LARGE SCALE GENOMIC DNA]</scope>
    <source>
        <strain evidence="2 3">DSM 12936</strain>
    </source>
</reference>